<organism evidence="1 2">
    <name type="scientific">Solidesulfovibrio carbinolicus</name>
    <dbReference type="NCBI Taxonomy" id="296842"/>
    <lineage>
        <taxon>Bacteria</taxon>
        <taxon>Pseudomonadati</taxon>
        <taxon>Thermodesulfobacteriota</taxon>
        <taxon>Desulfovibrionia</taxon>
        <taxon>Desulfovibrionales</taxon>
        <taxon>Desulfovibrionaceae</taxon>
        <taxon>Solidesulfovibrio</taxon>
    </lineage>
</organism>
<sequence length="388" mass="43130">MRFTKALLISHITDLAGPSEALENYLKARSDVLGIIYHPFHYCSDRRSIARKYAGGRLVSEKKRCGAALPGLVTYFKDAFFSVFFFLGFFSRFETCVACDPLNGVVAMVLKRLGLIRRVVYYTIDWMPERFASKILNKLYHALDRFCLDNCDAAWNISPRIVEIRREQGLPDDRNVLVPVGVDLEKIDLPDKSAKTPRDVVLLGALSPSKGVDLVIEAWPALTQRFPGLTLHVIGKTPNNAIEDGVVYAPYEPRLTALGESVVLHGVMNHDKVLETLPAFDISLALYRPTDNNLSRWADPSRVKDYLACGLPVVITDVPEIAKDVDALAAGVVAPYTVDGVATAIAAMVEAPERWRAMREAAVAYMQRYRWSAIFDASFEAALAPPVR</sequence>
<dbReference type="Pfam" id="PF13692">
    <property type="entry name" value="Glyco_trans_1_4"/>
    <property type="match status" value="1"/>
</dbReference>
<accession>A0A4P6HGS8</accession>
<dbReference type="Proteomes" id="UP000293296">
    <property type="component" value="Chromosome"/>
</dbReference>
<dbReference type="GO" id="GO:0016758">
    <property type="term" value="F:hexosyltransferase activity"/>
    <property type="evidence" value="ECO:0007669"/>
    <property type="project" value="TreeGrafter"/>
</dbReference>
<proteinExistence type="predicted"/>
<evidence type="ECO:0000313" key="2">
    <source>
        <dbReference type="Proteomes" id="UP000293296"/>
    </source>
</evidence>
<evidence type="ECO:0000313" key="1">
    <source>
        <dbReference type="EMBL" id="QAZ65955.1"/>
    </source>
</evidence>
<dbReference type="PANTHER" id="PTHR45947">
    <property type="entry name" value="SULFOQUINOVOSYL TRANSFERASE SQD2"/>
    <property type="match status" value="1"/>
</dbReference>
<dbReference type="Gene3D" id="3.40.50.2000">
    <property type="entry name" value="Glycogen Phosphorylase B"/>
    <property type="match status" value="1"/>
</dbReference>
<dbReference type="InterPro" id="IPR050194">
    <property type="entry name" value="Glycosyltransferase_grp1"/>
</dbReference>
<keyword evidence="1" id="KW-0808">Transferase</keyword>
<dbReference type="EMBL" id="CP026538">
    <property type="protein sequence ID" value="QAZ65955.1"/>
    <property type="molecule type" value="Genomic_DNA"/>
</dbReference>
<keyword evidence="2" id="KW-1185">Reference proteome</keyword>
<dbReference type="RefSeq" id="WP_129348767.1">
    <property type="nucleotide sequence ID" value="NZ_CP026538.1"/>
</dbReference>
<dbReference type="OrthoDB" id="9803091at2"/>
<dbReference type="AlphaFoldDB" id="A0A4P6HGS8"/>
<name>A0A4P6HGS8_9BACT</name>
<dbReference type="SUPFAM" id="SSF53756">
    <property type="entry name" value="UDP-Glycosyltransferase/glycogen phosphorylase"/>
    <property type="match status" value="1"/>
</dbReference>
<gene>
    <name evidence="1" type="ORF">C3Y92_01350</name>
</gene>
<dbReference type="PANTHER" id="PTHR45947:SF3">
    <property type="entry name" value="SULFOQUINOVOSYL TRANSFERASE SQD2"/>
    <property type="match status" value="1"/>
</dbReference>
<dbReference type="KEGG" id="dcb:C3Y92_01350"/>
<protein>
    <submittedName>
        <fullName evidence="1">Glycosyl transferase</fullName>
    </submittedName>
</protein>
<reference evidence="1 2" key="1">
    <citation type="submission" date="2018-02" db="EMBL/GenBank/DDBJ databases">
        <title>Genome sequence of Desulfovibrio carbinolicus DSM 3852.</title>
        <authorList>
            <person name="Wilbanks E."/>
            <person name="Skennerton C.T."/>
            <person name="Orphan V.J."/>
        </authorList>
    </citation>
    <scope>NUCLEOTIDE SEQUENCE [LARGE SCALE GENOMIC DNA]</scope>
    <source>
        <strain evidence="1 2">DSM 3852</strain>
    </source>
</reference>